<keyword evidence="2" id="KW-1185">Reference proteome</keyword>
<sequence>MEEMMSIARLGLAVAGGGWTMRREGDSWVVQCAAVSPPVEVNGLEGTVENRLNVDGVGWVCVWGEGQRWFVMMFGDDDDF</sequence>
<organism evidence="1 2">
    <name type="scientific">Acer saccharum</name>
    <name type="common">Sugar maple</name>
    <dbReference type="NCBI Taxonomy" id="4024"/>
    <lineage>
        <taxon>Eukaryota</taxon>
        <taxon>Viridiplantae</taxon>
        <taxon>Streptophyta</taxon>
        <taxon>Embryophyta</taxon>
        <taxon>Tracheophyta</taxon>
        <taxon>Spermatophyta</taxon>
        <taxon>Magnoliopsida</taxon>
        <taxon>eudicotyledons</taxon>
        <taxon>Gunneridae</taxon>
        <taxon>Pentapetalae</taxon>
        <taxon>rosids</taxon>
        <taxon>malvids</taxon>
        <taxon>Sapindales</taxon>
        <taxon>Sapindaceae</taxon>
        <taxon>Hippocastanoideae</taxon>
        <taxon>Acereae</taxon>
        <taxon>Acer</taxon>
    </lineage>
</organism>
<reference evidence="1" key="2">
    <citation type="submission" date="2023-06" db="EMBL/GenBank/DDBJ databases">
        <authorList>
            <person name="Swenson N.G."/>
            <person name="Wegrzyn J.L."/>
            <person name="Mcevoy S.L."/>
        </authorList>
    </citation>
    <scope>NUCLEOTIDE SEQUENCE</scope>
    <source>
        <strain evidence="1">NS2018</strain>
        <tissue evidence="1">Leaf</tissue>
    </source>
</reference>
<proteinExistence type="predicted"/>
<protein>
    <submittedName>
        <fullName evidence="1">Uncharacterized protein</fullName>
    </submittedName>
</protein>
<accession>A0AA39T593</accession>
<comment type="caution">
    <text evidence="1">The sequence shown here is derived from an EMBL/GenBank/DDBJ whole genome shotgun (WGS) entry which is preliminary data.</text>
</comment>
<evidence type="ECO:0000313" key="1">
    <source>
        <dbReference type="EMBL" id="KAK0601190.1"/>
    </source>
</evidence>
<gene>
    <name evidence="1" type="ORF">LWI29_022015</name>
</gene>
<evidence type="ECO:0000313" key="2">
    <source>
        <dbReference type="Proteomes" id="UP001168877"/>
    </source>
</evidence>
<reference evidence="1" key="1">
    <citation type="journal article" date="2022" name="Plant J.">
        <title>Strategies of tolerance reflected in two North American maple genomes.</title>
        <authorList>
            <person name="McEvoy S.L."/>
            <person name="Sezen U.U."/>
            <person name="Trouern-Trend A."/>
            <person name="McMahon S.M."/>
            <person name="Schaberg P.G."/>
            <person name="Yang J."/>
            <person name="Wegrzyn J.L."/>
            <person name="Swenson N.G."/>
        </authorList>
    </citation>
    <scope>NUCLEOTIDE SEQUENCE</scope>
    <source>
        <strain evidence="1">NS2018</strain>
    </source>
</reference>
<dbReference type="Proteomes" id="UP001168877">
    <property type="component" value="Unassembled WGS sequence"/>
</dbReference>
<dbReference type="AlphaFoldDB" id="A0AA39T593"/>
<dbReference type="EMBL" id="JAUESC010000003">
    <property type="protein sequence ID" value="KAK0601190.1"/>
    <property type="molecule type" value="Genomic_DNA"/>
</dbReference>
<name>A0AA39T593_ACESA</name>